<dbReference type="Proteomes" id="UP001301797">
    <property type="component" value="Chromosome"/>
</dbReference>
<dbReference type="Pfam" id="PF01875">
    <property type="entry name" value="Memo"/>
    <property type="match status" value="1"/>
</dbReference>
<dbReference type="GeneID" id="85229953"/>
<evidence type="ECO:0000313" key="4">
    <source>
        <dbReference type="Proteomes" id="UP001301797"/>
    </source>
</evidence>
<evidence type="ECO:0000313" key="3">
    <source>
        <dbReference type="EMBL" id="WOF16511.1"/>
    </source>
</evidence>
<comment type="similarity">
    <text evidence="1 2">Belongs to the MEMO1 family.</text>
</comment>
<keyword evidence="4" id="KW-1185">Reference proteome</keyword>
<dbReference type="RefSeq" id="WP_317135928.1">
    <property type="nucleotide sequence ID" value="NZ_CP043875.1"/>
</dbReference>
<name>A0AA97I426_9EURY</name>
<gene>
    <name evidence="3" type="primary">amrB</name>
    <name evidence="3" type="ORF">F1737_07240</name>
</gene>
<sequence length="265" mass="29369">MVTRRSTLAGMFYPKDPALLEKQLESFFNNVSLTITGNILGIVCPHAGITYSGLTAAHSYSAIRKDFDGTFIVIGPSHSGFHDCVSSLAWETPLGDLLPDTDLIEKLPVEVDNDAHQQRENSLEVQMPFIKYRFPKSKIVPILLGNQSYENSIAMGEVIFEVLSESKNDVKVVASSDFSHYIPDEDARRYDHYAINGLLNLDTMEFYRRIYTKRISACGIGPIIAMVEACKKSGAHKAELINYMTSGEISGDYDQVVGYAAIAVE</sequence>
<protein>
    <recommendedName>
        <fullName evidence="2">MEMO1 family protein F1737_07240</fullName>
    </recommendedName>
</protein>
<dbReference type="Gene3D" id="3.40.830.10">
    <property type="entry name" value="LigB-like"/>
    <property type="match status" value="1"/>
</dbReference>
<evidence type="ECO:0000256" key="2">
    <source>
        <dbReference type="HAMAP-Rule" id="MF_00055"/>
    </source>
</evidence>
<accession>A0AA97I426</accession>
<proteinExistence type="inferred from homology"/>
<reference evidence="3 4" key="1">
    <citation type="submission" date="2019-09" db="EMBL/GenBank/DDBJ databases">
        <title>The complete genome of Methanoplanus sp. FWC-SCC4.</title>
        <authorList>
            <person name="Chen S.-C."/>
            <person name="Zhou Y.-Z."/>
            <person name="Lai M.-C."/>
        </authorList>
    </citation>
    <scope>NUCLEOTIDE SEQUENCE [LARGE SCALE GENOMIC DNA]</scope>
    <source>
        <strain evidence="3 4">FWC-SCC4</strain>
    </source>
</reference>
<dbReference type="HAMAP" id="MF_00055">
    <property type="entry name" value="MEMO1"/>
    <property type="match status" value="1"/>
</dbReference>
<evidence type="ECO:0000256" key="1">
    <source>
        <dbReference type="ARBA" id="ARBA00006315"/>
    </source>
</evidence>
<dbReference type="KEGG" id="mefw:F1737_07240"/>
<dbReference type="CDD" id="cd07361">
    <property type="entry name" value="MEMO_like"/>
    <property type="match status" value="1"/>
</dbReference>
<dbReference type="EMBL" id="CP043875">
    <property type="protein sequence ID" value="WOF16511.1"/>
    <property type="molecule type" value="Genomic_DNA"/>
</dbReference>
<dbReference type="NCBIfam" id="TIGR04336">
    <property type="entry name" value="AmmeMemoSam_B"/>
    <property type="match status" value="1"/>
</dbReference>
<dbReference type="AlphaFoldDB" id="A0AA97I426"/>
<dbReference type="InterPro" id="IPR002737">
    <property type="entry name" value="MEMO1_fam"/>
</dbReference>
<organism evidence="3 4">
    <name type="scientific">Methanochimaera problematica</name>
    <dbReference type="NCBI Taxonomy" id="2609417"/>
    <lineage>
        <taxon>Archaea</taxon>
        <taxon>Methanobacteriati</taxon>
        <taxon>Methanobacteriota</taxon>
        <taxon>Stenosarchaea group</taxon>
        <taxon>Methanomicrobia</taxon>
        <taxon>Methanomicrobiales</taxon>
        <taxon>Methanomicrobiaceae</taxon>
        <taxon>Methanochimaera</taxon>
    </lineage>
</organism>
<dbReference type="PANTHER" id="PTHR11060:SF0">
    <property type="entry name" value="PROTEIN MEMO1"/>
    <property type="match status" value="1"/>
</dbReference>
<dbReference type="PANTHER" id="PTHR11060">
    <property type="entry name" value="PROTEIN MEMO1"/>
    <property type="match status" value="1"/>
</dbReference>